<reference evidence="3" key="1">
    <citation type="submission" date="2023-06" db="EMBL/GenBank/DDBJ databases">
        <title>Robiginitalea aurantiacus sp. nov. and Algoriphagus sediminis sp. nov., isolated from coastal sediment.</title>
        <authorList>
            <person name="Zhou Z.Y."/>
            <person name="An J."/>
            <person name="Jia Y.W."/>
            <person name="Du Z.J."/>
        </authorList>
    </citation>
    <scope>NUCLEOTIDE SEQUENCE</scope>
    <source>
        <strain evidence="3">C2-7</strain>
    </source>
</reference>
<feature type="domain" description="DUF7507" evidence="2">
    <location>
        <begin position="14"/>
        <end position="100"/>
    </location>
</feature>
<evidence type="ECO:0000313" key="4">
    <source>
        <dbReference type="Proteomes" id="UP001171916"/>
    </source>
</evidence>
<organism evidence="3 4">
    <name type="scientific">Algoriphagus sediminis</name>
    <dbReference type="NCBI Taxonomy" id="3057113"/>
    <lineage>
        <taxon>Bacteria</taxon>
        <taxon>Pseudomonadati</taxon>
        <taxon>Bacteroidota</taxon>
        <taxon>Cytophagia</taxon>
        <taxon>Cytophagales</taxon>
        <taxon>Cyclobacteriaceae</taxon>
        <taxon>Algoriphagus</taxon>
    </lineage>
</organism>
<protein>
    <recommendedName>
        <fullName evidence="2">DUF7507 domain-containing protein</fullName>
    </recommendedName>
</protein>
<dbReference type="InterPro" id="IPR013783">
    <property type="entry name" value="Ig-like_fold"/>
</dbReference>
<dbReference type="EMBL" id="JAUEPH010000027">
    <property type="protein sequence ID" value="MDN3205986.1"/>
    <property type="molecule type" value="Genomic_DNA"/>
</dbReference>
<name>A0ABT7YHJ8_9BACT</name>
<accession>A0ABT7YHJ8</accession>
<sequence length="111" mass="11472">ELLIDKTVEAVDAANDGILNAAGDIIDYEITVTNNGNVTLNNVTIVDPLTSTNSNVGTLQPGEAKSITAQYAITQTDLDNNGGGDGDIDNTATADSDETEEVSDSEDVDLA</sequence>
<dbReference type="Pfam" id="PF24346">
    <property type="entry name" value="DUF7507"/>
    <property type="match status" value="1"/>
</dbReference>
<keyword evidence="4" id="KW-1185">Reference proteome</keyword>
<evidence type="ECO:0000256" key="1">
    <source>
        <dbReference type="SAM" id="MobiDB-lite"/>
    </source>
</evidence>
<dbReference type="InterPro" id="IPR055354">
    <property type="entry name" value="DUF7507"/>
</dbReference>
<dbReference type="InterPro" id="IPR047589">
    <property type="entry name" value="DUF11_rpt"/>
</dbReference>
<evidence type="ECO:0000313" key="3">
    <source>
        <dbReference type="EMBL" id="MDN3205986.1"/>
    </source>
</evidence>
<feature type="non-terminal residue" evidence="3">
    <location>
        <position position="111"/>
    </location>
</feature>
<dbReference type="NCBIfam" id="TIGR01451">
    <property type="entry name" value="B_ant_repeat"/>
    <property type="match status" value="1"/>
</dbReference>
<proteinExistence type="predicted"/>
<dbReference type="Proteomes" id="UP001171916">
    <property type="component" value="Unassembled WGS sequence"/>
</dbReference>
<feature type="non-terminal residue" evidence="3">
    <location>
        <position position="1"/>
    </location>
</feature>
<evidence type="ECO:0000259" key="2">
    <source>
        <dbReference type="Pfam" id="PF24346"/>
    </source>
</evidence>
<feature type="region of interest" description="Disordered" evidence="1">
    <location>
        <begin position="76"/>
        <end position="111"/>
    </location>
</feature>
<comment type="caution">
    <text evidence="3">The sequence shown here is derived from an EMBL/GenBank/DDBJ whole genome shotgun (WGS) entry which is preliminary data.</text>
</comment>
<dbReference type="RefSeq" id="WP_435367072.1">
    <property type="nucleotide sequence ID" value="NZ_JAUEPH010000027.1"/>
</dbReference>
<feature type="compositionally biased region" description="Acidic residues" evidence="1">
    <location>
        <begin position="95"/>
        <end position="111"/>
    </location>
</feature>
<dbReference type="Gene3D" id="2.60.40.10">
    <property type="entry name" value="Immunoglobulins"/>
    <property type="match status" value="1"/>
</dbReference>
<gene>
    <name evidence="3" type="ORF">QVH07_17690</name>
</gene>